<dbReference type="AlphaFoldDB" id="A0ABC8AW89"/>
<organism evidence="3 4">
    <name type="scientific">Nocardia seriolae</name>
    <dbReference type="NCBI Taxonomy" id="37332"/>
    <lineage>
        <taxon>Bacteria</taxon>
        <taxon>Bacillati</taxon>
        <taxon>Actinomycetota</taxon>
        <taxon>Actinomycetes</taxon>
        <taxon>Mycobacteriales</taxon>
        <taxon>Nocardiaceae</taxon>
        <taxon>Nocardia</taxon>
    </lineage>
</organism>
<feature type="domain" description="4-oxalocrotonate tautomerase-like" evidence="2">
    <location>
        <begin position="69"/>
        <end position="128"/>
    </location>
</feature>
<gene>
    <name evidence="3" type="ORF">NS506_04270</name>
</gene>
<dbReference type="SUPFAM" id="SSF55331">
    <property type="entry name" value="Tautomerase/MIF"/>
    <property type="match status" value="1"/>
</dbReference>
<protein>
    <recommendedName>
        <fullName evidence="2">4-oxalocrotonate tautomerase-like domain-containing protein</fullName>
    </recommendedName>
</protein>
<name>A0ABC8AW89_9NOCA</name>
<dbReference type="Pfam" id="PF01361">
    <property type="entry name" value="Tautomerase"/>
    <property type="match status" value="1"/>
</dbReference>
<dbReference type="RefSeq" id="WP_033089157.1">
    <property type="nucleotide sequence ID" value="NZ_AP017900.1"/>
</dbReference>
<dbReference type="Proteomes" id="UP000180166">
    <property type="component" value="Chromosome"/>
</dbReference>
<dbReference type="Gene3D" id="3.30.429.10">
    <property type="entry name" value="Macrophage Migration Inhibitory Factor"/>
    <property type="match status" value="2"/>
</dbReference>
<dbReference type="KEGG" id="nsr:NS506_04270"/>
<sequence length="143" mass="15188">MPMIHLTVPAGALTAEARGGLLKSLPKTLLEWEGAPDTAFFRAQAWCRVEEVADGGFAALEDDLPRFRVDVTVPEGGLSERRKAGLVEAVTDQVLAAAGLCEAGGLRVWVLIHEQPEGTWGAAGGIVKFKELAALARGQRENA</sequence>
<accession>A0ABC8AW89</accession>
<evidence type="ECO:0000313" key="4">
    <source>
        <dbReference type="Proteomes" id="UP000180166"/>
    </source>
</evidence>
<evidence type="ECO:0000259" key="2">
    <source>
        <dbReference type="Pfam" id="PF01361"/>
    </source>
</evidence>
<proteinExistence type="predicted"/>
<dbReference type="EMBL" id="CP017839">
    <property type="protein sequence ID" value="APA98318.1"/>
    <property type="molecule type" value="Genomic_DNA"/>
</dbReference>
<dbReference type="GO" id="GO:0016853">
    <property type="term" value="F:isomerase activity"/>
    <property type="evidence" value="ECO:0007669"/>
    <property type="project" value="UniProtKB-KW"/>
</dbReference>
<evidence type="ECO:0000256" key="1">
    <source>
        <dbReference type="ARBA" id="ARBA00023235"/>
    </source>
</evidence>
<reference evidence="3 4" key="1">
    <citation type="submission" date="2016-10" db="EMBL/GenBank/DDBJ databases">
        <title>Genome sequence of Nocardia seriolae strain EM150506, isolated from Anguila japonica.</title>
        <authorList>
            <person name="Han H.-J."/>
        </authorList>
    </citation>
    <scope>NUCLEOTIDE SEQUENCE [LARGE SCALE GENOMIC DNA]</scope>
    <source>
        <strain evidence="3 4">EM150506</strain>
    </source>
</reference>
<dbReference type="InterPro" id="IPR014347">
    <property type="entry name" value="Tautomerase/MIF_sf"/>
</dbReference>
<dbReference type="GeneID" id="93375245"/>
<keyword evidence="1" id="KW-0413">Isomerase</keyword>
<evidence type="ECO:0000313" key="3">
    <source>
        <dbReference type="EMBL" id="APA98318.1"/>
    </source>
</evidence>
<dbReference type="InterPro" id="IPR004370">
    <property type="entry name" value="4-OT-like_dom"/>
</dbReference>